<accession>A0ABP7UK48</accession>
<name>A0ABP7UK48_9FLAO</name>
<gene>
    <name evidence="2" type="ORF">GCM10022388_08560</name>
</gene>
<sequence>MKSKILIIALFISGLNFAQTPFTTLSMEPIKVKKDKNAYVFVEEVKDAQGSVTTKETETTEETIKKPIDFFNNSTLSTSLINTGNRVSISAEVLHYKLYVANPDAEKLAKGDRKYRFNIPMLLISKLSTQYDSINSASSWDVLDYEAAPLTLRIMPSFKKPFVGFNDVIYYGFYADVRGLNIQNNVTNSYDMEFIGSGGIGFTYQGDGDAGKYNENGEYKPGRYSISLMLQGATGKKEVLQKLFKTDNDVVTSLQAYFLFKVADDSKFNMKIGYQYLFKETLAGNKSNFTIAIGI</sequence>
<organism evidence="2 3">
    <name type="scientific">Flavobacterium chungnamense</name>
    <dbReference type="NCBI Taxonomy" id="706182"/>
    <lineage>
        <taxon>Bacteria</taxon>
        <taxon>Pseudomonadati</taxon>
        <taxon>Bacteroidota</taxon>
        <taxon>Flavobacteriia</taxon>
        <taxon>Flavobacteriales</taxon>
        <taxon>Flavobacteriaceae</taxon>
        <taxon>Flavobacterium</taxon>
    </lineage>
</organism>
<protein>
    <submittedName>
        <fullName evidence="2">Uncharacterized protein</fullName>
    </submittedName>
</protein>
<evidence type="ECO:0000313" key="2">
    <source>
        <dbReference type="EMBL" id="GAA4045465.1"/>
    </source>
</evidence>
<dbReference type="Proteomes" id="UP001500426">
    <property type="component" value="Unassembled WGS sequence"/>
</dbReference>
<keyword evidence="1" id="KW-0732">Signal</keyword>
<dbReference type="EMBL" id="BAABCS010000006">
    <property type="protein sequence ID" value="GAA4045465.1"/>
    <property type="molecule type" value="Genomic_DNA"/>
</dbReference>
<reference evidence="3" key="1">
    <citation type="journal article" date="2019" name="Int. J. Syst. Evol. Microbiol.">
        <title>The Global Catalogue of Microorganisms (GCM) 10K type strain sequencing project: providing services to taxonomists for standard genome sequencing and annotation.</title>
        <authorList>
            <consortium name="The Broad Institute Genomics Platform"/>
            <consortium name="The Broad Institute Genome Sequencing Center for Infectious Disease"/>
            <person name="Wu L."/>
            <person name="Ma J."/>
        </authorList>
    </citation>
    <scope>NUCLEOTIDE SEQUENCE [LARGE SCALE GENOMIC DNA]</scope>
    <source>
        <strain evidence="3">JCM 17068</strain>
    </source>
</reference>
<comment type="caution">
    <text evidence="2">The sequence shown here is derived from an EMBL/GenBank/DDBJ whole genome shotgun (WGS) entry which is preliminary data.</text>
</comment>
<dbReference type="RefSeq" id="WP_345091121.1">
    <property type="nucleotide sequence ID" value="NZ_BAABCS010000006.1"/>
</dbReference>
<proteinExistence type="predicted"/>
<evidence type="ECO:0000256" key="1">
    <source>
        <dbReference type="SAM" id="SignalP"/>
    </source>
</evidence>
<evidence type="ECO:0000313" key="3">
    <source>
        <dbReference type="Proteomes" id="UP001500426"/>
    </source>
</evidence>
<feature type="chain" id="PRO_5047122410" evidence="1">
    <location>
        <begin position="19"/>
        <end position="295"/>
    </location>
</feature>
<feature type="signal peptide" evidence="1">
    <location>
        <begin position="1"/>
        <end position="18"/>
    </location>
</feature>
<keyword evidence="3" id="KW-1185">Reference proteome</keyword>